<dbReference type="AlphaFoldDB" id="A0AA88A5N5"/>
<proteinExistence type="predicted"/>
<name>A0AA88A5N5_FICCA</name>
<keyword evidence="2" id="KW-1185">Reference proteome</keyword>
<comment type="caution">
    <text evidence="1">The sequence shown here is derived from an EMBL/GenBank/DDBJ whole genome shotgun (WGS) entry which is preliminary data.</text>
</comment>
<dbReference type="Proteomes" id="UP001187192">
    <property type="component" value="Unassembled WGS sequence"/>
</dbReference>
<dbReference type="EMBL" id="BTGU01000019">
    <property type="protein sequence ID" value="GMN45022.1"/>
    <property type="molecule type" value="Genomic_DNA"/>
</dbReference>
<organism evidence="1 2">
    <name type="scientific">Ficus carica</name>
    <name type="common">Common fig</name>
    <dbReference type="NCBI Taxonomy" id="3494"/>
    <lineage>
        <taxon>Eukaryota</taxon>
        <taxon>Viridiplantae</taxon>
        <taxon>Streptophyta</taxon>
        <taxon>Embryophyta</taxon>
        <taxon>Tracheophyta</taxon>
        <taxon>Spermatophyta</taxon>
        <taxon>Magnoliopsida</taxon>
        <taxon>eudicotyledons</taxon>
        <taxon>Gunneridae</taxon>
        <taxon>Pentapetalae</taxon>
        <taxon>rosids</taxon>
        <taxon>fabids</taxon>
        <taxon>Rosales</taxon>
        <taxon>Moraceae</taxon>
        <taxon>Ficeae</taxon>
        <taxon>Ficus</taxon>
    </lineage>
</organism>
<reference evidence="1" key="1">
    <citation type="submission" date="2023-07" db="EMBL/GenBank/DDBJ databases">
        <title>draft genome sequence of fig (Ficus carica).</title>
        <authorList>
            <person name="Takahashi T."/>
            <person name="Nishimura K."/>
        </authorList>
    </citation>
    <scope>NUCLEOTIDE SEQUENCE</scope>
</reference>
<gene>
    <name evidence="1" type="ORF">TIFTF001_014210</name>
</gene>
<accession>A0AA88A5N5</accession>
<protein>
    <submittedName>
        <fullName evidence="1">Uncharacterized protein</fullName>
    </submittedName>
</protein>
<evidence type="ECO:0000313" key="2">
    <source>
        <dbReference type="Proteomes" id="UP001187192"/>
    </source>
</evidence>
<evidence type="ECO:0000313" key="1">
    <source>
        <dbReference type="EMBL" id="GMN45022.1"/>
    </source>
</evidence>
<sequence length="94" mass="10525">MLGSHLRATLSETTVWGGHGQRSMQIRKTTVGEEHGWWWDRRSGNISSPSWPPTRFPVRPSPLVGNHSWWDALASYDDSLHAAAFDAMVLPATI</sequence>